<sequence length="793" mass="85391">MTDTRYLITLRGIVQGVGMRPVIATLANRFAVTGFCGNTATEVFIEIQGNADILNQFHDTLLQSLPPLAQLTSHTITEIPTRKADTRFRIVESLPTQNPATVTSQPKTLIPPDVTICADCIADMADPDNRRYRYPFTSCTNCGPRLSIIEALPYDRPRTTLKNFPLCTECTKEYTDPHDRRYHAQPISCPQCGPTLWLTLGEPTTSGSTLNPVAFQPVADSFVPFDPIANKAWASAHTATPRAATDTTIAQAQQLISAGQILAVRGIGGFHIMCDATHHEAVTALRARKHRPDKPFAVMVPNLETAHRIARLTCAEEEILTSPARPVVVAAAQEDFLTNNPQIAPGLTEIGIMLPYSPLHLLLVDRPMIATSANISGEPMIFTNDLAHRQLLETGIVDGLLCHDREIHVPVEDSVVVSTTVARRGRGLAPVPVDVVETAKNPTVLAVGGELKNTFCLAHGGFAHISTHIGDMGSYAAQQSFERAVVQQLSFQDTVPDVVVCDLHPDYATTNWAQRYCEKYDIPLMLMQHHHAHAVSLLAEHHRFSPGGSGVVGVIAALDGTGFGTDGTIWGGEIVKISADASMRRLWHLPTFPLVGGDVAVLHPWRQAAGLCHRLGIDFQPPASVPKAHSRLVASQLDSGVGVVETSSLGRLFDAAASLLDLAHHVTYEAQAAMLVEQCARDVRLPADFIPATSLAGVVEKLLKADTPRTIRAREFHRNVAALIAAELCAAAHAAGTTTIGVTGGCALNRLLVADVSQLCAAEGYELLTHQVVPPTDGGISLGQAVYGRLHFS</sequence>
<dbReference type="Pfam" id="PF01300">
    <property type="entry name" value="Sua5_yciO_yrdC"/>
    <property type="match status" value="1"/>
</dbReference>
<evidence type="ECO:0000259" key="11">
    <source>
        <dbReference type="PROSITE" id="PS51163"/>
    </source>
</evidence>
<dbReference type="GO" id="GO:0008270">
    <property type="term" value="F:zinc ion binding"/>
    <property type="evidence" value="ECO:0007669"/>
    <property type="project" value="UniProtKB-KW"/>
</dbReference>
<dbReference type="InterPro" id="IPR055128">
    <property type="entry name" value="HypF_C_2"/>
</dbReference>
<dbReference type="Pfam" id="PF17788">
    <property type="entry name" value="HypF_C"/>
    <property type="match status" value="1"/>
</dbReference>
<evidence type="ECO:0000256" key="7">
    <source>
        <dbReference type="ARBA" id="ARBA00048220"/>
    </source>
</evidence>
<comment type="pathway">
    <text evidence="1">Protein modification; [NiFe] hydrogenase maturation.</text>
</comment>
<keyword evidence="6" id="KW-0862">Zinc</keyword>
<dbReference type="InterPro" id="IPR017968">
    <property type="entry name" value="Acylphosphatase_CS"/>
</dbReference>
<evidence type="ECO:0000256" key="5">
    <source>
        <dbReference type="ARBA" id="ARBA00022771"/>
    </source>
</evidence>
<dbReference type="PIRSF" id="PIRSF006256">
    <property type="entry name" value="CMPcnvr_hdrg_mat"/>
    <property type="match status" value="1"/>
</dbReference>
<dbReference type="PANTHER" id="PTHR42959">
    <property type="entry name" value="CARBAMOYLTRANSFERASE"/>
    <property type="match status" value="1"/>
</dbReference>
<dbReference type="STRING" id="571915.CMUST_03695"/>
<dbReference type="RefSeq" id="WP_047261369.1">
    <property type="nucleotide sequence ID" value="NZ_CP011542.1"/>
</dbReference>
<dbReference type="GO" id="GO:0016743">
    <property type="term" value="F:carboxyl- or carbamoyltransferase activity"/>
    <property type="evidence" value="ECO:0007669"/>
    <property type="project" value="UniProtKB-UniRule"/>
</dbReference>
<dbReference type="InterPro" id="IPR017945">
    <property type="entry name" value="DHBP_synth_RibB-like_a/b_dom"/>
</dbReference>
<comment type="catalytic activity">
    <reaction evidence="9">
        <text>an acyl phosphate + H2O = a carboxylate + phosphate + H(+)</text>
        <dbReference type="Rhea" id="RHEA:14965"/>
        <dbReference type="ChEBI" id="CHEBI:15377"/>
        <dbReference type="ChEBI" id="CHEBI:15378"/>
        <dbReference type="ChEBI" id="CHEBI:29067"/>
        <dbReference type="ChEBI" id="CHEBI:43474"/>
        <dbReference type="ChEBI" id="CHEBI:59918"/>
        <dbReference type="EC" id="3.6.1.7"/>
    </reaction>
</comment>
<feature type="domain" description="YrdC-like" evidence="11">
    <location>
        <begin position="246"/>
        <end position="427"/>
    </location>
</feature>
<feature type="active site" evidence="9">
    <location>
        <position position="20"/>
    </location>
</feature>
<dbReference type="GO" id="GO:0003725">
    <property type="term" value="F:double-stranded RNA binding"/>
    <property type="evidence" value="ECO:0007669"/>
    <property type="project" value="InterPro"/>
</dbReference>
<reference evidence="13" key="2">
    <citation type="submission" date="2015-05" db="EMBL/GenBank/DDBJ databases">
        <title>Complete genome sequence of Corynebacterium mustelae DSM 45274, isolated from various tissues of a male ferret with lethal sepsis.</title>
        <authorList>
            <person name="Ruckert C."/>
            <person name="Albersmeier A."/>
            <person name="Winkler A."/>
            <person name="Tauch A."/>
        </authorList>
    </citation>
    <scope>NUCLEOTIDE SEQUENCE [LARGE SCALE GENOMIC DNA]</scope>
    <source>
        <strain evidence="13">DSM 45274</strain>
    </source>
</reference>
<dbReference type="OrthoDB" id="9808093at2"/>
<gene>
    <name evidence="12" type="ORF">CMUST_03695</name>
</gene>
<dbReference type="Pfam" id="PF00708">
    <property type="entry name" value="Acylphosphatase"/>
    <property type="match status" value="1"/>
</dbReference>
<evidence type="ECO:0000313" key="12">
    <source>
        <dbReference type="EMBL" id="AKK05083.1"/>
    </source>
</evidence>
<evidence type="ECO:0000256" key="2">
    <source>
        <dbReference type="ARBA" id="ARBA00008097"/>
    </source>
</evidence>
<keyword evidence="3" id="KW-0436">Ligase</keyword>
<dbReference type="AlphaFoldDB" id="A0A0G3GZS4"/>
<dbReference type="GO" id="GO:0051604">
    <property type="term" value="P:protein maturation"/>
    <property type="evidence" value="ECO:0007669"/>
    <property type="project" value="TreeGrafter"/>
</dbReference>
<organism evidence="12 13">
    <name type="scientific">Corynebacterium mustelae</name>
    <dbReference type="NCBI Taxonomy" id="571915"/>
    <lineage>
        <taxon>Bacteria</taxon>
        <taxon>Bacillati</taxon>
        <taxon>Actinomycetota</taxon>
        <taxon>Actinomycetes</taxon>
        <taxon>Mycobacteriales</taxon>
        <taxon>Corynebacteriaceae</taxon>
        <taxon>Corynebacterium</taxon>
    </lineage>
</organism>
<feature type="active site" evidence="9">
    <location>
        <position position="38"/>
    </location>
</feature>
<name>A0A0G3GZS4_9CORY</name>
<dbReference type="EC" id="6.2.-.-" evidence="8"/>
<dbReference type="PROSITE" id="PS51163">
    <property type="entry name" value="YRDC"/>
    <property type="match status" value="1"/>
</dbReference>
<dbReference type="InterPro" id="IPR051060">
    <property type="entry name" value="Carbamoyltrans_HypF-like"/>
</dbReference>
<dbReference type="GO" id="GO:0016874">
    <property type="term" value="F:ligase activity"/>
    <property type="evidence" value="ECO:0007669"/>
    <property type="project" value="UniProtKB-UniRule"/>
</dbReference>
<comment type="similarity">
    <text evidence="2 8">Belongs to the carbamoyltransferase HypF family.</text>
</comment>
<dbReference type="PROSITE" id="PS00150">
    <property type="entry name" value="ACYLPHOSPHATASE_1"/>
    <property type="match status" value="1"/>
</dbReference>
<dbReference type="InterPro" id="IPR036046">
    <property type="entry name" value="Acylphosphatase-like_dom_sf"/>
</dbReference>
<dbReference type="UniPathway" id="UPA00335"/>
<keyword evidence="12" id="KW-0808">Transferase</keyword>
<dbReference type="Gene3D" id="3.90.870.50">
    <property type="match status" value="1"/>
</dbReference>
<dbReference type="InterPro" id="IPR011125">
    <property type="entry name" value="Znf_HypF"/>
</dbReference>
<evidence type="ECO:0000256" key="3">
    <source>
        <dbReference type="ARBA" id="ARBA00022598"/>
    </source>
</evidence>
<dbReference type="KEGG" id="cmv:CMUST_03695"/>
<dbReference type="Pfam" id="PF07503">
    <property type="entry name" value="zf-HYPF"/>
    <property type="match status" value="2"/>
</dbReference>
<reference evidence="12 13" key="1">
    <citation type="journal article" date="2015" name="Genome Announc.">
        <title>Complete Genome Sequence of the Type Strain Corynebacterium mustelae DSM 45274, Isolated from Various Tissues of a Male Ferret with Lethal Sepsis.</title>
        <authorList>
            <person name="Ruckert C."/>
            <person name="Eimer J."/>
            <person name="Winkler A."/>
            <person name="Tauch A."/>
        </authorList>
    </citation>
    <scope>NUCLEOTIDE SEQUENCE [LARGE SCALE GENOMIC DNA]</scope>
    <source>
        <strain evidence="12 13">DSM 45274</strain>
    </source>
</reference>
<dbReference type="InterPro" id="IPR004421">
    <property type="entry name" value="Carbamoyltransferase_HypF"/>
</dbReference>
<keyword evidence="13" id="KW-1185">Reference proteome</keyword>
<dbReference type="EMBL" id="CP011542">
    <property type="protein sequence ID" value="AKK05083.1"/>
    <property type="molecule type" value="Genomic_DNA"/>
</dbReference>
<dbReference type="PATRIC" id="fig|571915.4.peg.789"/>
<comment type="catalytic activity">
    <reaction evidence="7">
        <text>C-terminal L-cysteinyl-[HypE protein] + carbamoyl phosphate + ATP + H2O = C-terminal S-carboxamide-L-cysteinyl-[HypE protein] + AMP + phosphate + diphosphate + H(+)</text>
        <dbReference type="Rhea" id="RHEA:55636"/>
        <dbReference type="Rhea" id="RHEA-COMP:14247"/>
        <dbReference type="Rhea" id="RHEA-COMP:14392"/>
        <dbReference type="ChEBI" id="CHEBI:15377"/>
        <dbReference type="ChEBI" id="CHEBI:15378"/>
        <dbReference type="ChEBI" id="CHEBI:30616"/>
        <dbReference type="ChEBI" id="CHEBI:33019"/>
        <dbReference type="ChEBI" id="CHEBI:43474"/>
        <dbReference type="ChEBI" id="CHEBI:58228"/>
        <dbReference type="ChEBI" id="CHEBI:76913"/>
        <dbReference type="ChEBI" id="CHEBI:139126"/>
        <dbReference type="ChEBI" id="CHEBI:456215"/>
    </reaction>
</comment>
<dbReference type="GO" id="GO:0003998">
    <property type="term" value="F:acylphosphatase activity"/>
    <property type="evidence" value="ECO:0007669"/>
    <property type="project" value="UniProtKB-EC"/>
</dbReference>
<evidence type="ECO:0000259" key="10">
    <source>
        <dbReference type="PROSITE" id="PS51160"/>
    </source>
</evidence>
<protein>
    <recommendedName>
        <fullName evidence="8">Carbamoyltransferase</fullName>
        <ecNumber evidence="8">6.2.-.-</ecNumber>
    </recommendedName>
</protein>
<dbReference type="Gene3D" id="3.30.420.40">
    <property type="match status" value="1"/>
</dbReference>
<evidence type="ECO:0000256" key="6">
    <source>
        <dbReference type="ARBA" id="ARBA00022833"/>
    </source>
</evidence>
<keyword evidence="4" id="KW-0479">Metal-binding</keyword>
<proteinExistence type="inferred from homology"/>
<dbReference type="InterPro" id="IPR001792">
    <property type="entry name" value="Acylphosphatase-like_dom"/>
</dbReference>
<evidence type="ECO:0000313" key="13">
    <source>
        <dbReference type="Proteomes" id="UP000035199"/>
    </source>
</evidence>
<keyword evidence="9" id="KW-0378">Hydrolase</keyword>
<feature type="domain" description="Acylphosphatase-like" evidence="10">
    <location>
        <begin position="5"/>
        <end position="92"/>
    </location>
</feature>
<dbReference type="Gene3D" id="3.30.110.120">
    <property type="match status" value="1"/>
</dbReference>
<dbReference type="PANTHER" id="PTHR42959:SF1">
    <property type="entry name" value="CARBAMOYLTRANSFERASE HYPF"/>
    <property type="match status" value="1"/>
</dbReference>
<dbReference type="SUPFAM" id="SSF55821">
    <property type="entry name" value="YrdC/RibB"/>
    <property type="match status" value="1"/>
</dbReference>
<dbReference type="InterPro" id="IPR006070">
    <property type="entry name" value="Sua5-like_dom"/>
</dbReference>
<dbReference type="InterPro" id="IPR041440">
    <property type="entry name" value="HypF_C"/>
</dbReference>
<evidence type="ECO:0000256" key="9">
    <source>
        <dbReference type="PROSITE-ProRule" id="PRU00520"/>
    </source>
</evidence>
<evidence type="ECO:0000256" key="4">
    <source>
        <dbReference type="ARBA" id="ARBA00022723"/>
    </source>
</evidence>
<dbReference type="PROSITE" id="PS51160">
    <property type="entry name" value="ACYLPHOSPHATASE_3"/>
    <property type="match status" value="1"/>
</dbReference>
<keyword evidence="5" id="KW-0863">Zinc-finger</keyword>
<dbReference type="Gene3D" id="3.30.420.360">
    <property type="match status" value="1"/>
</dbReference>
<evidence type="ECO:0000256" key="8">
    <source>
        <dbReference type="PIRNR" id="PIRNR006256"/>
    </source>
</evidence>
<dbReference type="SUPFAM" id="SSF54975">
    <property type="entry name" value="Acylphosphatase/BLUF domain-like"/>
    <property type="match status" value="1"/>
</dbReference>
<evidence type="ECO:0000256" key="1">
    <source>
        <dbReference type="ARBA" id="ARBA00004711"/>
    </source>
</evidence>
<accession>A0A0G3GZS4</accession>
<dbReference type="Pfam" id="PF22521">
    <property type="entry name" value="HypF_C_2"/>
    <property type="match status" value="1"/>
</dbReference>
<dbReference type="Proteomes" id="UP000035199">
    <property type="component" value="Chromosome"/>
</dbReference>